<keyword evidence="3" id="KW-1185">Reference proteome</keyword>
<dbReference type="EMBL" id="CAKASE010000043">
    <property type="protein sequence ID" value="CAG9558679.1"/>
    <property type="molecule type" value="Genomic_DNA"/>
</dbReference>
<dbReference type="AlphaFoldDB" id="A0A8J2QBJ0"/>
<proteinExistence type="predicted"/>
<comment type="caution">
    <text evidence="2">The sequence shown here is derived from an EMBL/GenBank/DDBJ whole genome shotgun (WGS) entry which is preliminary data.</text>
</comment>
<gene>
    <name evidence="2" type="ORF">DCHRY22_LOCUS718</name>
</gene>
<protein>
    <submittedName>
        <fullName evidence="2">(African queen) hypothetical protein</fullName>
    </submittedName>
</protein>
<evidence type="ECO:0000256" key="1">
    <source>
        <dbReference type="SAM" id="MobiDB-lite"/>
    </source>
</evidence>
<accession>A0A8J2QBJ0</accession>
<dbReference type="Proteomes" id="UP000789524">
    <property type="component" value="Unassembled WGS sequence"/>
</dbReference>
<organism evidence="2 3">
    <name type="scientific">Danaus chrysippus</name>
    <name type="common">African queen</name>
    <dbReference type="NCBI Taxonomy" id="151541"/>
    <lineage>
        <taxon>Eukaryota</taxon>
        <taxon>Metazoa</taxon>
        <taxon>Ecdysozoa</taxon>
        <taxon>Arthropoda</taxon>
        <taxon>Hexapoda</taxon>
        <taxon>Insecta</taxon>
        <taxon>Pterygota</taxon>
        <taxon>Neoptera</taxon>
        <taxon>Endopterygota</taxon>
        <taxon>Lepidoptera</taxon>
        <taxon>Glossata</taxon>
        <taxon>Ditrysia</taxon>
        <taxon>Papilionoidea</taxon>
        <taxon>Nymphalidae</taxon>
        <taxon>Danainae</taxon>
        <taxon>Danaini</taxon>
        <taxon>Danaina</taxon>
        <taxon>Danaus</taxon>
        <taxon>Anosia</taxon>
    </lineage>
</organism>
<feature type="region of interest" description="Disordered" evidence="1">
    <location>
        <begin position="1"/>
        <end position="22"/>
    </location>
</feature>
<evidence type="ECO:0000313" key="2">
    <source>
        <dbReference type="EMBL" id="CAG9558679.1"/>
    </source>
</evidence>
<evidence type="ECO:0000313" key="3">
    <source>
        <dbReference type="Proteomes" id="UP000789524"/>
    </source>
</evidence>
<reference evidence="2" key="1">
    <citation type="submission" date="2021-09" db="EMBL/GenBank/DDBJ databases">
        <authorList>
            <person name="Martin H S."/>
        </authorList>
    </citation>
    <scope>NUCLEOTIDE SEQUENCE</scope>
</reference>
<sequence length="183" mass="21395">MDSDSFDSGVYTEMDDSISSSDELDVQHPIAVRIAPAEEAPVEEAAPSVERRSLYSLGYLNFFEKKPASFEEEMNSWYDYMRAYTPLMHLMLEEYKFRWDHYQYKRRSRMAANFQESEDDSDNSNSSVTSSIVDGFPNSDEVHTHSFNNHMESIRPGYYMFLSYFQGGWNYPLVKRFLKTQAS</sequence>
<name>A0A8J2QBJ0_9NEOP</name>